<evidence type="ECO:0000256" key="9">
    <source>
        <dbReference type="ARBA" id="ARBA00023065"/>
    </source>
</evidence>
<keyword evidence="6" id="KW-0303">Gap junction</keyword>
<evidence type="ECO:0000256" key="5">
    <source>
        <dbReference type="ARBA" id="ARBA00022692"/>
    </source>
</evidence>
<keyword evidence="5 12" id="KW-0812">Transmembrane</keyword>
<dbReference type="PRINTS" id="PR01262">
    <property type="entry name" value="INNEXIN"/>
</dbReference>
<sequence>MVLMLDKLSKVLKRLKRHNDDDLFDQINYYYTSMLLLIFALLVSAKQYVGAPLQCWLPAFFTHSMEQYAEDYCWVKNTWFLNVHQQIPEHHANRSDAEIVYYQWTPFILFIQSVVCFLPCLFWLTVNKTGAFDLERIIKFARDTKNSSDANERQRLMKTVGYFIEDGLAQFRGRASLQTTLKSWRLPALYMLHKIFYCFNALFQIYLASHLLGIHDVYFGWSLFKRLSEGSNWETSGIFPRVTMCDFEVKMMGNVHRHTIQCVLVINMFNEKIFLFLWFWFASLFLASFVNFFYWVSLLACGNQRRFIKKHLRRRRGRDPCLPRKAIEEFAEQYLHADGVFLLRLLEKRAGSLIASLVIDALFNEFNDFQTNSTDENIRNGLQQQQQNLSFPELIGLGKPIIVSFPDSDRRRHSGTTSLKVAPAPLPVDKFDQEHTSAV</sequence>
<name>A0A914VNB2_9BILA</name>
<dbReference type="InterPro" id="IPR000990">
    <property type="entry name" value="Innexin"/>
</dbReference>
<reference evidence="14" key="1">
    <citation type="submission" date="2022-11" db="UniProtKB">
        <authorList>
            <consortium name="WormBaseParasite"/>
        </authorList>
    </citation>
    <scope>IDENTIFICATION</scope>
</reference>
<feature type="transmembrane region" description="Helical" evidence="12">
    <location>
        <begin position="29"/>
        <end position="49"/>
    </location>
</feature>
<protein>
    <recommendedName>
        <fullName evidence="12">Innexin</fullName>
    </recommendedName>
</protein>
<comment type="subcellular location">
    <subcellularLocation>
        <location evidence="1">Cell junction</location>
        <location evidence="1">Gap junction</location>
    </subcellularLocation>
    <subcellularLocation>
        <location evidence="2 12">Cell membrane</location>
        <topology evidence="2 12">Multi-pass membrane protein</topology>
    </subcellularLocation>
</comment>
<dbReference type="GO" id="GO:0005886">
    <property type="term" value="C:plasma membrane"/>
    <property type="evidence" value="ECO:0007669"/>
    <property type="project" value="UniProtKB-SubCell"/>
</dbReference>
<feature type="transmembrane region" description="Helical" evidence="12">
    <location>
        <begin position="104"/>
        <end position="126"/>
    </location>
</feature>
<keyword evidence="4" id="KW-1003">Cell membrane</keyword>
<keyword evidence="7" id="KW-0965">Cell junction</keyword>
<keyword evidence="3 12" id="KW-0813">Transport</keyword>
<evidence type="ECO:0000256" key="8">
    <source>
        <dbReference type="ARBA" id="ARBA00022989"/>
    </source>
</evidence>
<comment type="similarity">
    <text evidence="12">Belongs to the pannexin family.</text>
</comment>
<evidence type="ECO:0000313" key="14">
    <source>
        <dbReference type="WBParaSite" id="PSAMB.scaffold2211size24587.g16837.t1"/>
    </source>
</evidence>
<dbReference type="GO" id="GO:0005921">
    <property type="term" value="C:gap junction"/>
    <property type="evidence" value="ECO:0007669"/>
    <property type="project" value="UniProtKB-SubCell"/>
</dbReference>
<keyword evidence="11 12" id="KW-0407">Ion channel</keyword>
<evidence type="ECO:0000256" key="4">
    <source>
        <dbReference type="ARBA" id="ARBA00022475"/>
    </source>
</evidence>
<comment type="function">
    <text evidence="12">Structural component of the gap junctions.</text>
</comment>
<dbReference type="PANTHER" id="PTHR11893">
    <property type="entry name" value="INNEXIN"/>
    <property type="match status" value="1"/>
</dbReference>
<evidence type="ECO:0000256" key="12">
    <source>
        <dbReference type="RuleBase" id="RU010713"/>
    </source>
</evidence>
<evidence type="ECO:0000313" key="13">
    <source>
        <dbReference type="Proteomes" id="UP000887566"/>
    </source>
</evidence>
<feature type="transmembrane region" description="Helical" evidence="12">
    <location>
        <begin position="277"/>
        <end position="301"/>
    </location>
</feature>
<evidence type="ECO:0000256" key="1">
    <source>
        <dbReference type="ARBA" id="ARBA00004610"/>
    </source>
</evidence>
<keyword evidence="9 12" id="KW-0406">Ion transport</keyword>
<accession>A0A914VNB2</accession>
<proteinExistence type="inferred from homology"/>
<dbReference type="PANTHER" id="PTHR11893:SF36">
    <property type="entry name" value="INNEXIN-5"/>
    <property type="match status" value="1"/>
</dbReference>
<feature type="transmembrane region" description="Helical" evidence="12">
    <location>
        <begin position="195"/>
        <end position="214"/>
    </location>
</feature>
<keyword evidence="8 12" id="KW-1133">Transmembrane helix</keyword>
<keyword evidence="13" id="KW-1185">Reference proteome</keyword>
<gene>
    <name evidence="12" type="primary">inx</name>
</gene>
<evidence type="ECO:0000256" key="7">
    <source>
        <dbReference type="ARBA" id="ARBA00022949"/>
    </source>
</evidence>
<organism evidence="13 14">
    <name type="scientific">Plectus sambesii</name>
    <dbReference type="NCBI Taxonomy" id="2011161"/>
    <lineage>
        <taxon>Eukaryota</taxon>
        <taxon>Metazoa</taxon>
        <taxon>Ecdysozoa</taxon>
        <taxon>Nematoda</taxon>
        <taxon>Chromadorea</taxon>
        <taxon>Plectida</taxon>
        <taxon>Plectina</taxon>
        <taxon>Plectoidea</taxon>
        <taxon>Plectidae</taxon>
        <taxon>Plectus</taxon>
    </lineage>
</organism>
<evidence type="ECO:0000256" key="6">
    <source>
        <dbReference type="ARBA" id="ARBA00022868"/>
    </source>
</evidence>
<keyword evidence="10 12" id="KW-0472">Membrane</keyword>
<dbReference type="GO" id="GO:0005243">
    <property type="term" value="F:gap junction channel activity"/>
    <property type="evidence" value="ECO:0007669"/>
    <property type="project" value="TreeGrafter"/>
</dbReference>
<dbReference type="Proteomes" id="UP000887566">
    <property type="component" value="Unplaced"/>
</dbReference>
<evidence type="ECO:0000256" key="11">
    <source>
        <dbReference type="ARBA" id="ARBA00023303"/>
    </source>
</evidence>
<dbReference type="WBParaSite" id="PSAMB.scaffold2211size24587.g16837.t1">
    <property type="protein sequence ID" value="PSAMB.scaffold2211size24587.g16837.t1"/>
    <property type="gene ID" value="PSAMB.scaffold2211size24587.g16837"/>
</dbReference>
<dbReference type="GO" id="GO:0034220">
    <property type="term" value="P:monoatomic ion transmembrane transport"/>
    <property type="evidence" value="ECO:0007669"/>
    <property type="project" value="UniProtKB-KW"/>
</dbReference>
<dbReference type="Pfam" id="PF00876">
    <property type="entry name" value="Innexin"/>
    <property type="match status" value="1"/>
</dbReference>
<evidence type="ECO:0000256" key="10">
    <source>
        <dbReference type="ARBA" id="ARBA00023136"/>
    </source>
</evidence>
<dbReference type="AlphaFoldDB" id="A0A914VNB2"/>
<evidence type="ECO:0000256" key="2">
    <source>
        <dbReference type="ARBA" id="ARBA00004651"/>
    </source>
</evidence>
<dbReference type="PROSITE" id="PS51013">
    <property type="entry name" value="PANNEXIN"/>
    <property type="match status" value="1"/>
</dbReference>
<evidence type="ECO:0000256" key="3">
    <source>
        <dbReference type="ARBA" id="ARBA00022448"/>
    </source>
</evidence>